<organism evidence="4 5">
    <name type="scientific">Adiantum capillus-veneris</name>
    <name type="common">Maidenhair fern</name>
    <dbReference type="NCBI Taxonomy" id="13818"/>
    <lineage>
        <taxon>Eukaryota</taxon>
        <taxon>Viridiplantae</taxon>
        <taxon>Streptophyta</taxon>
        <taxon>Embryophyta</taxon>
        <taxon>Tracheophyta</taxon>
        <taxon>Polypodiopsida</taxon>
        <taxon>Polypodiidae</taxon>
        <taxon>Polypodiales</taxon>
        <taxon>Pteridineae</taxon>
        <taxon>Pteridaceae</taxon>
        <taxon>Vittarioideae</taxon>
        <taxon>Adiantum</taxon>
    </lineage>
</organism>
<dbReference type="PANTHER" id="PTHR31602:SF81">
    <property type="entry name" value="GROWTH-REGULATING FACTOR 9"/>
    <property type="match status" value="1"/>
</dbReference>
<feature type="compositionally biased region" description="Basic and acidic residues" evidence="2">
    <location>
        <begin position="1043"/>
        <end position="1053"/>
    </location>
</feature>
<keyword evidence="5" id="KW-1185">Reference proteome</keyword>
<proteinExistence type="predicted"/>
<feature type="compositionally biased region" description="Basic and acidic residues" evidence="2">
    <location>
        <begin position="1097"/>
        <end position="1108"/>
    </location>
</feature>
<feature type="domain" description="WRC" evidence="3">
    <location>
        <begin position="614"/>
        <end position="661"/>
    </location>
</feature>
<feature type="domain" description="WRC" evidence="3">
    <location>
        <begin position="302"/>
        <end position="352"/>
    </location>
</feature>
<accession>A0A9D4UE03</accession>
<dbReference type="GO" id="GO:0032502">
    <property type="term" value="P:developmental process"/>
    <property type="evidence" value="ECO:0007669"/>
    <property type="project" value="InterPro"/>
</dbReference>
<dbReference type="OrthoDB" id="696422at2759"/>
<dbReference type="AlphaFoldDB" id="A0A9D4UE03"/>
<evidence type="ECO:0000259" key="3">
    <source>
        <dbReference type="PROSITE" id="PS51667"/>
    </source>
</evidence>
<feature type="region of interest" description="Disordered" evidence="2">
    <location>
        <begin position="1023"/>
        <end position="1128"/>
    </location>
</feature>
<dbReference type="EMBL" id="JABFUD020000018">
    <property type="protein sequence ID" value="KAI5066216.1"/>
    <property type="molecule type" value="Genomic_DNA"/>
</dbReference>
<feature type="domain" description="WRC" evidence="3">
    <location>
        <begin position="970"/>
        <end position="1014"/>
    </location>
</feature>
<dbReference type="GO" id="GO:0005634">
    <property type="term" value="C:nucleus"/>
    <property type="evidence" value="ECO:0007669"/>
    <property type="project" value="InterPro"/>
</dbReference>
<evidence type="ECO:0000256" key="2">
    <source>
        <dbReference type="SAM" id="MobiDB-lite"/>
    </source>
</evidence>
<reference evidence="4" key="1">
    <citation type="submission" date="2021-01" db="EMBL/GenBank/DDBJ databases">
        <title>Adiantum capillus-veneris genome.</title>
        <authorList>
            <person name="Fang Y."/>
            <person name="Liao Q."/>
        </authorList>
    </citation>
    <scope>NUCLEOTIDE SEQUENCE</scope>
    <source>
        <strain evidence="4">H3</strain>
        <tissue evidence="4">Leaf</tissue>
    </source>
</reference>
<dbReference type="InterPro" id="IPR031137">
    <property type="entry name" value="GRF"/>
</dbReference>
<dbReference type="Pfam" id="PF08879">
    <property type="entry name" value="WRC"/>
    <property type="match status" value="3"/>
</dbReference>
<keyword evidence="1" id="KW-0539">Nucleus</keyword>
<comment type="caution">
    <text evidence="4">The sequence shown here is derived from an EMBL/GenBank/DDBJ whole genome shotgun (WGS) entry which is preliminary data.</text>
</comment>
<evidence type="ECO:0000313" key="5">
    <source>
        <dbReference type="Proteomes" id="UP000886520"/>
    </source>
</evidence>
<dbReference type="PROSITE" id="PS51667">
    <property type="entry name" value="WRC"/>
    <property type="match status" value="4"/>
</dbReference>
<sequence length="1139" mass="128583">MRIRKRPVSQCGASLNASIRPAGRQYWGIPQPAGGKQFMLYTTTATTFTSEEEFSESRLGASNHGINITPAPTAKGVAGSYTETCLSSVPELGNSGPPVQYDRKALLLQQLQVHKQSAARGISSDAAYPYLHDVERNIVLLPRPPPSTASSQRLPVDVGLDCTSTTTRLEAVSLLETAGTVCLPVAAALHDGQVAEQPEKHFQIGLDKRIVGSSPLPNMDHDRNLKKQPSTRVIRDNAVKASKDDGFWANENTSRSEYKFFLPEAMDDLDEQEGCIETFTSDGDAQQGKEDNKVPGALDWGMEDYLRCGRRSGRGWQCKNKRTKGGGSLFCDYHQSKITRHRSAWINRKKATKENKILNRQSSWQRRNMVDVKVLELPLFPSKQIMYGNLQAQDKVSSEGVAMFETRSKAARYTKVQRESSIHCTDDLDLKLAPTSEALPSLVETDLTTKLACPELSENIMESPILENFSLKRRKIAGATASQMRAEMTEHGHPLTEVNIICAGQEHLNTIRVFRSSSRIMQQNTMRNETSGMSRNVSNCTISRDNQGFRDVGLVTSSQKVKSALPDSTADQELLMQNGPNFDLQQVPSRQSSCLLTKEQEINTICAQVEVSEHWQQHRCKRHDGRDWRCKNICAPGKFYCERHARKQPNYISNQFIKPENRANVHELQQTIADGKMQPESISDNVEDEAHTVKQLHVVDGDEHERRKGKSLLQEFVIDAEPKLQVIKKGLQDRQMRRERLNAIRVFKSSASIKRENALRNESSSLSRNVAISIIKDHNQDVRDVGLVKSLPKSTMDQKLSVQRANLPFRESNLLAKQDGMNALSAQVEWNEQGQQQRCKRHDGRDWQCKRICVPGKFYCEHHAKKQRNYANQVIKAENRTCAQYELQQTTIADDEKRPESSHNVEDEINLLKQLHQELEEHEQSEKKGLVQESAPIEPEPLKLQVEKRILDKQLYNAGQDYRMERVRVGAAQKRCGRHDGRGWQCKSACMPGSVYCEHHKEKLRKNHAKWNANCVMKRQQLHGSGRCSELQQRKTSGASNTKKAEQGTDRTTRKGNSKGITLPTACKAVQSKTAIDAASTKKQPETAEDDNDDDAGDRKEKQRRVAEPDDDDVVEAPPSAPRKRKRRFLHHIYARCTQ</sequence>
<gene>
    <name evidence="4" type="ORF">GOP47_0018840</name>
</gene>
<feature type="compositionally biased region" description="Acidic residues" evidence="2">
    <location>
        <begin position="1087"/>
        <end position="1096"/>
    </location>
</feature>
<dbReference type="GO" id="GO:0006351">
    <property type="term" value="P:DNA-templated transcription"/>
    <property type="evidence" value="ECO:0007669"/>
    <property type="project" value="InterPro"/>
</dbReference>
<evidence type="ECO:0000313" key="4">
    <source>
        <dbReference type="EMBL" id="KAI5066216.1"/>
    </source>
</evidence>
<dbReference type="Proteomes" id="UP000886520">
    <property type="component" value="Chromosome 18"/>
</dbReference>
<dbReference type="InterPro" id="IPR014977">
    <property type="entry name" value="WRC_dom"/>
</dbReference>
<name>A0A9D4UE03_ADICA</name>
<feature type="domain" description="WRC" evidence="3">
    <location>
        <begin position="833"/>
        <end position="877"/>
    </location>
</feature>
<feature type="compositionally biased region" description="Polar residues" evidence="2">
    <location>
        <begin position="1030"/>
        <end position="1042"/>
    </location>
</feature>
<protein>
    <recommendedName>
        <fullName evidence="3">WRC domain-containing protein</fullName>
    </recommendedName>
</protein>
<evidence type="ECO:0000256" key="1">
    <source>
        <dbReference type="ARBA" id="ARBA00023242"/>
    </source>
</evidence>
<dbReference type="PANTHER" id="PTHR31602">
    <property type="entry name" value="GROWTH-REGULATING FACTOR 5"/>
    <property type="match status" value="1"/>
</dbReference>